<feature type="domain" description="Aspartate/ornithine carbamoyltransferase carbamoyl-P binding" evidence="8">
    <location>
        <begin position="4"/>
        <end position="144"/>
    </location>
</feature>
<dbReference type="PRINTS" id="PR00100">
    <property type="entry name" value="AOTCASE"/>
</dbReference>
<comment type="pathway">
    <text evidence="1">Amino-acid biosynthesis; L-arginine biosynthesis; L-arginine from L-ornithine and carbamoyl phosphate: step 1/3.</text>
</comment>
<evidence type="ECO:0000313" key="10">
    <source>
        <dbReference type="Proteomes" id="UP000777784"/>
    </source>
</evidence>
<dbReference type="InterPro" id="IPR006131">
    <property type="entry name" value="Asp_carbamoyltransf_Asp/Orn-bd"/>
</dbReference>
<dbReference type="GO" id="GO:0016597">
    <property type="term" value="F:amino acid binding"/>
    <property type="evidence" value="ECO:0007669"/>
    <property type="project" value="InterPro"/>
</dbReference>
<dbReference type="Pfam" id="PF02729">
    <property type="entry name" value="OTCace_N"/>
    <property type="match status" value="1"/>
</dbReference>
<feature type="binding site" evidence="6">
    <location>
        <position position="104"/>
    </location>
    <ligand>
        <name>carbamoyl phosphate</name>
        <dbReference type="ChEBI" id="CHEBI:58228"/>
    </ligand>
</feature>
<dbReference type="AlphaFoldDB" id="A0A948RVG0"/>
<sequence length="305" mass="34190">MGKKSCLKLSDWSRADLDRTLDRAISIKKDFRKGRETQLLKGQVLGMIFHKPSLRTRLSFEVAMWQLGGKGMLITDAEIGFGRREAVKDIGAVMSRYLDGIMIRTFHQKDIEDLDRASTIPIINGLTNEFHPCQILSDMLTLREKGLSIDGLSLAYLGDSNNIVRSWLNAGLRYKLDLRIGSPKGFEPEEELVEAVQHRGVSKVLVTSSPQEAVAGAHVIYTDTWTSMGQENEAEERRKIFPPFQVNSEMLKGADPDVLVMHCLPAHRGEEITDEVMDGPHSIVYDQAENRLHAQKGLLVTCMEG</sequence>
<evidence type="ECO:0000256" key="6">
    <source>
        <dbReference type="HAMAP-Rule" id="MF_01109"/>
    </source>
</evidence>
<dbReference type="InterPro" id="IPR002292">
    <property type="entry name" value="Orn/put_carbamltrans"/>
</dbReference>
<protein>
    <recommendedName>
        <fullName evidence="3 6">Ornithine carbamoyltransferase</fullName>
        <shortName evidence="6">OTCase</shortName>
        <ecNumber evidence="3 6">2.1.3.3</ecNumber>
    </recommendedName>
</protein>
<comment type="caution">
    <text evidence="6">Lacks conserved residue(s) required for the propagation of feature annotation.</text>
</comment>
<evidence type="ECO:0000256" key="3">
    <source>
        <dbReference type="ARBA" id="ARBA00013007"/>
    </source>
</evidence>
<feature type="binding site" evidence="6">
    <location>
        <position position="162"/>
    </location>
    <ligand>
        <name>L-ornithine</name>
        <dbReference type="ChEBI" id="CHEBI:46911"/>
    </ligand>
</feature>
<accession>A0A948RVG0</accession>
<feature type="binding site" evidence="6">
    <location>
        <begin position="131"/>
        <end position="134"/>
    </location>
    <ligand>
        <name>carbamoyl phosphate</name>
        <dbReference type="ChEBI" id="CHEBI:58228"/>
    </ligand>
</feature>
<dbReference type="PRINTS" id="PR00102">
    <property type="entry name" value="OTCASE"/>
</dbReference>
<evidence type="ECO:0000313" key="9">
    <source>
        <dbReference type="EMBL" id="MBU2690298.1"/>
    </source>
</evidence>
<feature type="binding site" evidence="6">
    <location>
        <begin position="263"/>
        <end position="264"/>
    </location>
    <ligand>
        <name>carbamoyl phosphate</name>
        <dbReference type="ChEBI" id="CHEBI:58228"/>
    </ligand>
</feature>
<dbReference type="SUPFAM" id="SSF53671">
    <property type="entry name" value="Aspartate/ornithine carbamoyltransferase"/>
    <property type="match status" value="1"/>
</dbReference>
<feature type="domain" description="Aspartate/ornithine carbamoyltransferase Asp/Orn-binding" evidence="7">
    <location>
        <begin position="150"/>
        <end position="301"/>
    </location>
</feature>
<keyword evidence="4 6" id="KW-0808">Transferase</keyword>
<dbReference type="GO" id="GO:0004585">
    <property type="term" value="F:ornithine carbamoyltransferase activity"/>
    <property type="evidence" value="ECO:0007669"/>
    <property type="project" value="UniProtKB-UniRule"/>
</dbReference>
<comment type="catalytic activity">
    <reaction evidence="5 6">
        <text>carbamoyl phosphate + L-ornithine = L-citrulline + phosphate + H(+)</text>
        <dbReference type="Rhea" id="RHEA:19513"/>
        <dbReference type="ChEBI" id="CHEBI:15378"/>
        <dbReference type="ChEBI" id="CHEBI:43474"/>
        <dbReference type="ChEBI" id="CHEBI:46911"/>
        <dbReference type="ChEBI" id="CHEBI:57743"/>
        <dbReference type="ChEBI" id="CHEBI:58228"/>
        <dbReference type="EC" id="2.1.3.3"/>
    </reaction>
</comment>
<name>A0A948RVG0_UNCEI</name>
<dbReference type="InterPro" id="IPR006132">
    <property type="entry name" value="Asp/Orn_carbamoyltranf_P-bd"/>
</dbReference>
<dbReference type="NCBIfam" id="TIGR00658">
    <property type="entry name" value="orni_carb_tr"/>
    <property type="match status" value="1"/>
</dbReference>
<feature type="binding site" evidence="6">
    <location>
        <position position="223"/>
    </location>
    <ligand>
        <name>L-ornithine</name>
        <dbReference type="ChEBI" id="CHEBI:46911"/>
    </ligand>
</feature>
<proteinExistence type="inferred from homology"/>
<dbReference type="EC" id="2.1.3.3" evidence="3 6"/>
<dbReference type="InterPro" id="IPR006130">
    <property type="entry name" value="Asp/Orn_carbamoylTrfase"/>
</dbReference>
<dbReference type="InterPro" id="IPR024904">
    <property type="entry name" value="OTCase_ArgI"/>
</dbReference>
<dbReference type="HAMAP" id="MF_01109">
    <property type="entry name" value="OTCase"/>
    <property type="match status" value="1"/>
</dbReference>
<dbReference type="GO" id="GO:0005737">
    <property type="term" value="C:cytoplasm"/>
    <property type="evidence" value="ECO:0007669"/>
    <property type="project" value="UniProtKB-SubCell"/>
</dbReference>
<dbReference type="FunFam" id="3.40.50.1370:FF:000008">
    <property type="entry name" value="Ornithine carbamoyltransferase"/>
    <property type="match status" value="1"/>
</dbReference>
<comment type="caution">
    <text evidence="9">The sequence shown here is derived from an EMBL/GenBank/DDBJ whole genome shotgun (WGS) entry which is preliminary data.</text>
</comment>
<feature type="binding site" evidence="6">
    <location>
        <begin position="227"/>
        <end position="228"/>
    </location>
    <ligand>
        <name>L-ornithine</name>
        <dbReference type="ChEBI" id="CHEBI:46911"/>
    </ligand>
</feature>
<evidence type="ECO:0000256" key="1">
    <source>
        <dbReference type="ARBA" id="ARBA00004975"/>
    </source>
</evidence>
<gene>
    <name evidence="9" type="primary">argF</name>
    <name evidence="9" type="ORF">KJ970_05160</name>
</gene>
<dbReference type="Pfam" id="PF00185">
    <property type="entry name" value="OTCace"/>
    <property type="match status" value="1"/>
</dbReference>
<dbReference type="Proteomes" id="UP000777784">
    <property type="component" value="Unassembled WGS sequence"/>
</dbReference>
<evidence type="ECO:0000256" key="2">
    <source>
        <dbReference type="ARBA" id="ARBA00007805"/>
    </source>
</evidence>
<evidence type="ECO:0000256" key="5">
    <source>
        <dbReference type="ARBA" id="ARBA00048772"/>
    </source>
</evidence>
<keyword evidence="6" id="KW-0963">Cytoplasm</keyword>
<dbReference type="Gene3D" id="3.40.50.1370">
    <property type="entry name" value="Aspartate/ornithine carbamoyltransferase"/>
    <property type="match status" value="2"/>
</dbReference>
<organism evidence="9 10">
    <name type="scientific">Eiseniibacteriota bacterium</name>
    <dbReference type="NCBI Taxonomy" id="2212470"/>
    <lineage>
        <taxon>Bacteria</taxon>
        <taxon>Candidatus Eiseniibacteriota</taxon>
    </lineage>
</organism>
<feature type="binding site" evidence="6">
    <location>
        <position position="291"/>
    </location>
    <ligand>
        <name>carbamoyl phosphate</name>
        <dbReference type="ChEBI" id="CHEBI:58228"/>
    </ligand>
</feature>
<reference evidence="9" key="1">
    <citation type="submission" date="2021-05" db="EMBL/GenBank/DDBJ databases">
        <title>Energy efficiency and biological interactions define the core microbiome of deep oligotrophic groundwater.</title>
        <authorList>
            <person name="Mehrshad M."/>
            <person name="Lopez-Fernandez M."/>
            <person name="Bell E."/>
            <person name="Bernier-Latmani R."/>
            <person name="Bertilsson S."/>
            <person name="Dopson M."/>
        </authorList>
    </citation>
    <scope>NUCLEOTIDE SEQUENCE</scope>
    <source>
        <strain evidence="9">Modern_marine.mb.64</strain>
    </source>
</reference>
<dbReference type="EMBL" id="JAHJDP010000028">
    <property type="protein sequence ID" value="MBU2690298.1"/>
    <property type="molecule type" value="Genomic_DNA"/>
</dbReference>
<dbReference type="InterPro" id="IPR036901">
    <property type="entry name" value="Asp/Orn_carbamoylTrfase_sf"/>
</dbReference>
<evidence type="ECO:0000259" key="8">
    <source>
        <dbReference type="Pfam" id="PF02729"/>
    </source>
</evidence>
<comment type="similarity">
    <text evidence="2 6">Belongs to the aspartate/ornithine carbamoyltransferase superfamily. OTCase family.</text>
</comment>
<evidence type="ECO:0000256" key="4">
    <source>
        <dbReference type="ARBA" id="ARBA00022679"/>
    </source>
</evidence>
<dbReference type="PANTHER" id="PTHR45753:SF3">
    <property type="entry name" value="ORNITHINE TRANSCARBAMYLASE, MITOCHONDRIAL"/>
    <property type="match status" value="1"/>
</dbReference>
<comment type="subcellular location">
    <subcellularLocation>
        <location evidence="6">Cytoplasm</location>
    </subcellularLocation>
</comment>
<dbReference type="GO" id="GO:0019240">
    <property type="term" value="P:citrulline biosynthetic process"/>
    <property type="evidence" value="ECO:0007669"/>
    <property type="project" value="TreeGrafter"/>
</dbReference>
<dbReference type="NCBIfam" id="NF001986">
    <property type="entry name" value="PRK00779.1"/>
    <property type="match status" value="1"/>
</dbReference>
<dbReference type="PANTHER" id="PTHR45753">
    <property type="entry name" value="ORNITHINE CARBAMOYLTRANSFERASE, MITOCHONDRIAL"/>
    <property type="match status" value="1"/>
</dbReference>
<evidence type="ECO:0000259" key="7">
    <source>
        <dbReference type="Pfam" id="PF00185"/>
    </source>
</evidence>
<dbReference type="GO" id="GO:0042450">
    <property type="term" value="P:L-arginine biosynthetic process via ornithine"/>
    <property type="evidence" value="ECO:0007669"/>
    <property type="project" value="UniProtKB-UniRule"/>
</dbReference>